<dbReference type="InterPro" id="IPR006175">
    <property type="entry name" value="YjgF/YER057c/UK114"/>
</dbReference>
<dbReference type="InterPro" id="IPR035709">
    <property type="entry name" value="YoaB-like"/>
</dbReference>
<protein>
    <submittedName>
        <fullName evidence="1">Enamine deaminase RidA, house cleaning of reactive enamine intermediates, YjgF/YER057c/UK114 family</fullName>
    </submittedName>
</protein>
<dbReference type="PANTHER" id="PTHR47328">
    <property type="match status" value="1"/>
</dbReference>
<sequence length="114" mass="12207">MIKYFQSGSRMSQAVVYGGLVHIAGQVADNRKAGIEDQTSDVLSKIEGLLVEAGSSKSKLVAVNVFLPQIGDFDAMNSVYDAWVDPQRLPARACVEARLADPDLRIEVTAIAAA</sequence>
<organism evidence="1 2">
    <name type="scientific">Mesorhizobium muleiense</name>
    <dbReference type="NCBI Taxonomy" id="1004279"/>
    <lineage>
        <taxon>Bacteria</taxon>
        <taxon>Pseudomonadati</taxon>
        <taxon>Pseudomonadota</taxon>
        <taxon>Alphaproteobacteria</taxon>
        <taxon>Hyphomicrobiales</taxon>
        <taxon>Phyllobacteriaceae</taxon>
        <taxon>Mesorhizobium</taxon>
    </lineage>
</organism>
<gene>
    <name evidence="1" type="ORF">SAMN05428953_11616</name>
</gene>
<evidence type="ECO:0000313" key="2">
    <source>
        <dbReference type="Proteomes" id="UP000198894"/>
    </source>
</evidence>
<dbReference type="RefSeq" id="WP_091597258.1">
    <property type="nucleotide sequence ID" value="NZ_FNEE01000016.1"/>
</dbReference>
<dbReference type="AlphaFoldDB" id="A0A1G9CAL5"/>
<dbReference type="Gene3D" id="3.30.1330.40">
    <property type="entry name" value="RutC-like"/>
    <property type="match status" value="1"/>
</dbReference>
<dbReference type="SUPFAM" id="SSF55298">
    <property type="entry name" value="YjgF-like"/>
    <property type="match status" value="1"/>
</dbReference>
<name>A0A1G9CAL5_9HYPH</name>
<reference evidence="2" key="1">
    <citation type="submission" date="2016-10" db="EMBL/GenBank/DDBJ databases">
        <authorList>
            <person name="Varghese N."/>
            <person name="Submissions S."/>
        </authorList>
    </citation>
    <scope>NUCLEOTIDE SEQUENCE [LARGE SCALE GENOMIC DNA]</scope>
    <source>
        <strain evidence="2">CGMCC 1.11022</strain>
    </source>
</reference>
<dbReference type="InterPro" id="IPR035959">
    <property type="entry name" value="RutC-like_sf"/>
</dbReference>
<dbReference type="Proteomes" id="UP000198894">
    <property type="component" value="Unassembled WGS sequence"/>
</dbReference>
<dbReference type="CDD" id="cd06150">
    <property type="entry name" value="YjgF_YER057c_UK114_like_2"/>
    <property type="match status" value="1"/>
</dbReference>
<dbReference type="Pfam" id="PF01042">
    <property type="entry name" value="Ribonuc_L-PSP"/>
    <property type="match status" value="1"/>
</dbReference>
<proteinExistence type="predicted"/>
<evidence type="ECO:0000313" key="1">
    <source>
        <dbReference type="EMBL" id="SDK48699.1"/>
    </source>
</evidence>
<dbReference type="EMBL" id="FNEE01000016">
    <property type="protein sequence ID" value="SDK48699.1"/>
    <property type="molecule type" value="Genomic_DNA"/>
</dbReference>
<dbReference type="PANTHER" id="PTHR47328:SF1">
    <property type="entry name" value="RUTC FAMILY PROTEIN YOAB"/>
    <property type="match status" value="1"/>
</dbReference>
<accession>A0A1G9CAL5</accession>
<keyword evidence="2" id="KW-1185">Reference proteome</keyword>